<gene>
    <name evidence="3" type="ORF">GCM10010371_00320</name>
</gene>
<dbReference type="GO" id="GO:0006508">
    <property type="term" value="P:proteolysis"/>
    <property type="evidence" value="ECO:0007669"/>
    <property type="project" value="InterPro"/>
</dbReference>
<evidence type="ECO:0000259" key="2">
    <source>
        <dbReference type="Pfam" id="PF00089"/>
    </source>
</evidence>
<comment type="caution">
    <text evidence="3">The sequence shown here is derived from an EMBL/GenBank/DDBJ whole genome shotgun (WGS) entry which is preliminary data.</text>
</comment>
<dbReference type="InterPro" id="IPR009003">
    <property type="entry name" value="Peptidase_S1_PA"/>
</dbReference>
<dbReference type="InterPro" id="IPR018114">
    <property type="entry name" value="TRYPSIN_HIS"/>
</dbReference>
<protein>
    <recommendedName>
        <fullName evidence="2">Peptidase S1 domain-containing protein</fullName>
    </recommendedName>
</protein>
<evidence type="ECO:0000313" key="4">
    <source>
        <dbReference type="Proteomes" id="UP000634660"/>
    </source>
</evidence>
<dbReference type="PROSITE" id="PS00134">
    <property type="entry name" value="TRYPSIN_HIS"/>
    <property type="match status" value="1"/>
</dbReference>
<dbReference type="SUPFAM" id="SSF50494">
    <property type="entry name" value="Trypsin-like serine proteases"/>
    <property type="match status" value="1"/>
</dbReference>
<name>A0A918QHT0_9ACTN</name>
<dbReference type="Pfam" id="PF00089">
    <property type="entry name" value="Trypsin"/>
    <property type="match status" value="1"/>
</dbReference>
<evidence type="ECO:0000313" key="3">
    <source>
        <dbReference type="EMBL" id="GGZ45290.1"/>
    </source>
</evidence>
<dbReference type="InterPro" id="IPR050966">
    <property type="entry name" value="Glutamyl_endopeptidase"/>
</dbReference>
<dbReference type="AlphaFoldDB" id="A0A918QHT0"/>
<keyword evidence="1" id="KW-0732">Signal</keyword>
<dbReference type="EMBL" id="BMVX01000001">
    <property type="protein sequence ID" value="GGZ45290.1"/>
    <property type="molecule type" value="Genomic_DNA"/>
</dbReference>
<sequence>MFGLVSALKYPALTLGENEMTAIGRARSWAAAGVLLIGVAGCGLVPHASRPAGGGPTEAKITAHEAALTATEQQHVEQYWAGQGIAAMARTDRSGAFVQPEWDKGGAIARTVGRIYVTGAQDAACTATAVGTNTVVTAAHCVRTTLPDGSSRTATWDKNLYFVPGYRDGQSPHGGFTVRRVHMAEDWQADGSDVAMLEMNPAADGRSVSAVVGAQKIAFGAKPGGSTHQFGYPYTSRVLHCEGPGTQPGDAPRFLRIPCRMGVGSSGGPYIVDLDPAGIGTVVAVNVSSDAAYSYGTALGPVASRLFTQSEHP</sequence>
<dbReference type="InterPro" id="IPR001254">
    <property type="entry name" value="Trypsin_dom"/>
</dbReference>
<dbReference type="InterPro" id="IPR043504">
    <property type="entry name" value="Peptidase_S1_PA_chymotrypsin"/>
</dbReference>
<dbReference type="Proteomes" id="UP000634660">
    <property type="component" value="Unassembled WGS sequence"/>
</dbReference>
<dbReference type="Gene3D" id="2.40.10.10">
    <property type="entry name" value="Trypsin-like serine proteases"/>
    <property type="match status" value="2"/>
</dbReference>
<proteinExistence type="predicted"/>
<dbReference type="PANTHER" id="PTHR15462">
    <property type="entry name" value="SERINE PROTEASE"/>
    <property type="match status" value="1"/>
</dbReference>
<organism evidence="3 4">
    <name type="scientific">Streptomyces subrutilus</name>
    <dbReference type="NCBI Taxonomy" id="36818"/>
    <lineage>
        <taxon>Bacteria</taxon>
        <taxon>Bacillati</taxon>
        <taxon>Actinomycetota</taxon>
        <taxon>Actinomycetes</taxon>
        <taxon>Kitasatosporales</taxon>
        <taxon>Streptomycetaceae</taxon>
        <taxon>Streptomyces</taxon>
    </lineage>
</organism>
<feature type="domain" description="Peptidase S1" evidence="2">
    <location>
        <begin position="115"/>
        <end position="208"/>
    </location>
</feature>
<accession>A0A918QHT0</accession>
<reference evidence="3" key="2">
    <citation type="submission" date="2020-09" db="EMBL/GenBank/DDBJ databases">
        <authorList>
            <person name="Sun Q."/>
            <person name="Ohkuma M."/>
        </authorList>
    </citation>
    <scope>NUCLEOTIDE SEQUENCE</scope>
    <source>
        <strain evidence="3">JCM 4834</strain>
    </source>
</reference>
<dbReference type="GO" id="GO:0004252">
    <property type="term" value="F:serine-type endopeptidase activity"/>
    <property type="evidence" value="ECO:0007669"/>
    <property type="project" value="InterPro"/>
</dbReference>
<evidence type="ECO:0000256" key="1">
    <source>
        <dbReference type="ARBA" id="ARBA00022729"/>
    </source>
</evidence>
<reference evidence="3" key="1">
    <citation type="journal article" date="2014" name="Int. J. Syst. Evol. Microbiol.">
        <title>Complete genome sequence of Corynebacterium casei LMG S-19264T (=DSM 44701T), isolated from a smear-ripened cheese.</title>
        <authorList>
            <consortium name="US DOE Joint Genome Institute (JGI-PGF)"/>
            <person name="Walter F."/>
            <person name="Albersmeier A."/>
            <person name="Kalinowski J."/>
            <person name="Ruckert C."/>
        </authorList>
    </citation>
    <scope>NUCLEOTIDE SEQUENCE</scope>
    <source>
        <strain evidence="3">JCM 4834</strain>
    </source>
</reference>